<protein>
    <submittedName>
        <fullName evidence="1">Uncharacterized protein</fullName>
    </submittedName>
</protein>
<proteinExistence type="predicted"/>
<sequence length="113" mass="12162">DPDWIPTLASRSTGVAHCCIIPRTLRALLTGLWSLLCCRPGCRLLLLPPFSTSISPIEPLEHGTARGFAPLPIAVGPLRVSSGGREGRERLDSGTRFGWPTGDLVLPLHVSTR</sequence>
<reference evidence="1" key="1">
    <citation type="submission" date="2014-05" db="EMBL/GenBank/DDBJ databases">
        <title>The transcriptome of the halophilic microalga Tetraselmis sp. GSL018 isolated from the Great Salt Lake, Utah.</title>
        <authorList>
            <person name="Jinkerson R.E."/>
            <person name="D'Adamo S."/>
            <person name="Posewitz M.C."/>
        </authorList>
    </citation>
    <scope>NUCLEOTIDE SEQUENCE</scope>
    <source>
        <strain evidence="1">GSL018</strain>
    </source>
</reference>
<evidence type="ECO:0000313" key="1">
    <source>
        <dbReference type="EMBL" id="JAC73804.1"/>
    </source>
</evidence>
<gene>
    <name evidence="1" type="ORF">TSPGSL018_27779</name>
</gene>
<accession>A0A061RSR7</accession>
<organism evidence="1">
    <name type="scientific">Tetraselmis sp. GSL018</name>
    <dbReference type="NCBI Taxonomy" id="582737"/>
    <lineage>
        <taxon>Eukaryota</taxon>
        <taxon>Viridiplantae</taxon>
        <taxon>Chlorophyta</taxon>
        <taxon>core chlorophytes</taxon>
        <taxon>Chlorodendrophyceae</taxon>
        <taxon>Chlorodendrales</taxon>
        <taxon>Chlorodendraceae</taxon>
        <taxon>Tetraselmis</taxon>
    </lineage>
</organism>
<feature type="non-terminal residue" evidence="1">
    <location>
        <position position="1"/>
    </location>
</feature>
<dbReference type="AlphaFoldDB" id="A0A061RSR7"/>
<name>A0A061RSR7_9CHLO</name>
<dbReference type="EMBL" id="GBEZ01012049">
    <property type="protein sequence ID" value="JAC73804.1"/>
    <property type="molecule type" value="Transcribed_RNA"/>
</dbReference>